<dbReference type="PANTHER" id="PTHR43393">
    <property type="entry name" value="CYTOKININ RIBOSIDE 5'-MONOPHOSPHATE PHOSPHORIBOHYDROLASE"/>
    <property type="match status" value="1"/>
</dbReference>
<gene>
    <name evidence="3" type="ORF">PG1C_10730</name>
</gene>
<dbReference type="SUPFAM" id="SSF102405">
    <property type="entry name" value="MCP/YpsA-like"/>
    <property type="match status" value="1"/>
</dbReference>
<dbReference type="STRING" id="1565605.PG1C_10730"/>
<dbReference type="EMBL" id="CP010554">
    <property type="protein sequence ID" value="AJP48781.1"/>
    <property type="molecule type" value="Genomic_DNA"/>
</dbReference>
<dbReference type="PANTHER" id="PTHR43393:SF2">
    <property type="entry name" value="CYTOKININ RIBOSIDE 5'-MONOPHOSPHATE PHOSPHORIBOHYDROLASE"/>
    <property type="match status" value="1"/>
</dbReference>
<dbReference type="GO" id="GO:0008714">
    <property type="term" value="F:AMP nucleosidase activity"/>
    <property type="evidence" value="ECO:0007669"/>
    <property type="project" value="UniProtKB-EC"/>
</dbReference>
<evidence type="ECO:0000256" key="1">
    <source>
        <dbReference type="ARBA" id="ARBA00000274"/>
    </source>
</evidence>
<dbReference type="RefSeq" id="WP_202634804.1">
    <property type="nucleotide sequence ID" value="NZ_CP010554.1"/>
</dbReference>
<evidence type="ECO:0000256" key="2">
    <source>
        <dbReference type="RuleBase" id="RU363015"/>
    </source>
</evidence>
<name>A0A0C5JN19_9PROT</name>
<comment type="similarity">
    <text evidence="2">Belongs to the LOG family.</text>
</comment>
<accession>A0A0C5JN19</accession>
<dbReference type="KEGG" id="rbu:PG1C_10730"/>
<keyword evidence="4" id="KW-1185">Reference proteome</keyword>
<evidence type="ECO:0000313" key="3">
    <source>
        <dbReference type="EMBL" id="AJP48781.1"/>
    </source>
</evidence>
<dbReference type="PATRIC" id="fig|1565605.3.peg.2281"/>
<reference evidence="3 4" key="1">
    <citation type="journal article" date="2015" name="Genome Announc.">
        <title>Complete Genome Sequence of a Novel Bacterium within the Family Rhodocyclaceae That Degrades Polycyclic Aromatic Hydrocarbons.</title>
        <authorList>
            <person name="Singleton D.R."/>
            <person name="Dickey A.N."/>
            <person name="Scholl E.H."/>
            <person name="Wright F.A."/>
            <person name="Aitken M.D."/>
        </authorList>
    </citation>
    <scope>NUCLEOTIDE SEQUENCE [LARGE SCALE GENOMIC DNA]</scope>
    <source>
        <strain evidence="4">PG1-Ca6</strain>
    </source>
</reference>
<dbReference type="AlphaFoldDB" id="A0A0C5JN19"/>
<dbReference type="GO" id="GO:0005829">
    <property type="term" value="C:cytosol"/>
    <property type="evidence" value="ECO:0007669"/>
    <property type="project" value="TreeGrafter"/>
</dbReference>
<dbReference type="InterPro" id="IPR031100">
    <property type="entry name" value="LOG_fam"/>
</dbReference>
<dbReference type="EC" id="3.2.2.n1" evidence="2"/>
<keyword evidence="2" id="KW-0378">Hydrolase</keyword>
<dbReference type="HOGENOM" id="CLU_058336_0_5_4"/>
<dbReference type="Gene3D" id="3.40.50.450">
    <property type="match status" value="1"/>
</dbReference>
<dbReference type="Pfam" id="PF03641">
    <property type="entry name" value="Lysine_decarbox"/>
    <property type="match status" value="1"/>
</dbReference>
<dbReference type="NCBIfam" id="TIGR00730">
    <property type="entry name" value="Rossman fold protein, TIGR00730 family"/>
    <property type="match status" value="1"/>
</dbReference>
<sequence>MSAKNKLPEGFELTPVAQATSDSREAWRVFGIMAEFVEATERLATVRPAVSIFGSARLAPDSEVYRLTEKIARMLSDAGFSVISGGGPGVMEAANKGAFAGKSLSVGLNIQLPHEQKPNHYQDISQSFRHFFARKYMFVKVAAAYVVMPGGFGTLDELLEALTLIQTGKSPRIPIILVGSEFWAGLLDWMRTRLVADGMIHAEDMNLIQVIDDPQRILDAIFDHYEARGFAHLPEEHELLLNL</sequence>
<dbReference type="Proteomes" id="UP000061603">
    <property type="component" value="Chromosome"/>
</dbReference>
<comment type="catalytic activity">
    <reaction evidence="1">
        <text>AMP + H2O = D-ribose 5-phosphate + adenine</text>
        <dbReference type="Rhea" id="RHEA:20129"/>
        <dbReference type="ChEBI" id="CHEBI:15377"/>
        <dbReference type="ChEBI" id="CHEBI:16708"/>
        <dbReference type="ChEBI" id="CHEBI:78346"/>
        <dbReference type="ChEBI" id="CHEBI:456215"/>
        <dbReference type="EC" id="3.2.2.4"/>
    </reaction>
</comment>
<evidence type="ECO:0000313" key="4">
    <source>
        <dbReference type="Proteomes" id="UP000061603"/>
    </source>
</evidence>
<dbReference type="InterPro" id="IPR052341">
    <property type="entry name" value="LOG_family_nucleotidases"/>
</dbReference>
<proteinExistence type="inferred from homology"/>
<dbReference type="InterPro" id="IPR005269">
    <property type="entry name" value="LOG"/>
</dbReference>
<keyword evidence="2" id="KW-0203">Cytokinin biosynthesis</keyword>
<protein>
    <recommendedName>
        <fullName evidence="2">Cytokinin riboside 5'-monophosphate phosphoribohydrolase</fullName>
        <ecNumber evidence="2">3.2.2.n1</ecNumber>
    </recommendedName>
</protein>
<dbReference type="GO" id="GO:0009691">
    <property type="term" value="P:cytokinin biosynthetic process"/>
    <property type="evidence" value="ECO:0007669"/>
    <property type="project" value="UniProtKB-UniRule"/>
</dbReference>
<organism evidence="3 4">
    <name type="scientific">Rugosibacter aromaticivorans</name>
    <dbReference type="NCBI Taxonomy" id="1565605"/>
    <lineage>
        <taxon>Bacteria</taxon>
        <taxon>Pseudomonadati</taxon>
        <taxon>Pseudomonadota</taxon>
        <taxon>Betaproteobacteria</taxon>
        <taxon>Nitrosomonadales</taxon>
        <taxon>Sterolibacteriaceae</taxon>
        <taxon>Rugosibacter</taxon>
    </lineage>
</organism>